<dbReference type="InterPro" id="IPR000644">
    <property type="entry name" value="CBS_dom"/>
</dbReference>
<dbReference type="SUPFAM" id="SSF55785">
    <property type="entry name" value="PYP-like sensor domain (PAS domain)"/>
    <property type="match status" value="4"/>
</dbReference>
<keyword evidence="10" id="KW-0175">Coiled coil</keyword>
<evidence type="ECO:0000256" key="1">
    <source>
        <dbReference type="ARBA" id="ARBA00000085"/>
    </source>
</evidence>
<dbReference type="InterPro" id="IPR003661">
    <property type="entry name" value="HisK_dim/P_dom"/>
</dbReference>
<feature type="domain" description="PAS" evidence="14">
    <location>
        <begin position="654"/>
        <end position="696"/>
    </location>
</feature>
<dbReference type="PANTHER" id="PTHR43047">
    <property type="entry name" value="TWO-COMPONENT HISTIDINE PROTEIN KINASE"/>
    <property type="match status" value="1"/>
</dbReference>
<evidence type="ECO:0000256" key="3">
    <source>
        <dbReference type="ARBA" id="ARBA00012438"/>
    </source>
</evidence>
<feature type="domain" description="CBS" evidence="16">
    <location>
        <begin position="11"/>
        <end position="89"/>
    </location>
</feature>
<dbReference type="PRINTS" id="PR00344">
    <property type="entry name" value="BCTRLSENSOR"/>
</dbReference>
<keyword evidence="5" id="KW-0808">Transferase</keyword>
<feature type="coiled-coil region" evidence="10">
    <location>
        <begin position="303"/>
        <end position="338"/>
    </location>
</feature>
<dbReference type="Pfam" id="PF13188">
    <property type="entry name" value="PAS_8"/>
    <property type="match status" value="1"/>
</dbReference>
<dbReference type="Gene3D" id="3.40.50.2300">
    <property type="match status" value="1"/>
</dbReference>
<dbReference type="InterPro" id="IPR013655">
    <property type="entry name" value="PAS_fold_3"/>
</dbReference>
<accession>A0ABT7BUL8</accession>
<evidence type="ECO:0000259" key="13">
    <source>
        <dbReference type="PROSITE" id="PS50110"/>
    </source>
</evidence>
<dbReference type="InterPro" id="IPR001610">
    <property type="entry name" value="PAC"/>
</dbReference>
<dbReference type="PROSITE" id="PS50112">
    <property type="entry name" value="PAS"/>
    <property type="match status" value="4"/>
</dbReference>
<feature type="domain" description="Phytochrome chromophore attachment site" evidence="11">
    <location>
        <begin position="361"/>
        <end position="497"/>
    </location>
</feature>
<dbReference type="InterPro" id="IPR029016">
    <property type="entry name" value="GAF-like_dom_sf"/>
</dbReference>
<dbReference type="SMART" id="SM00116">
    <property type="entry name" value="CBS"/>
    <property type="match status" value="4"/>
</dbReference>
<dbReference type="Pfam" id="PF00571">
    <property type="entry name" value="CBS"/>
    <property type="match status" value="4"/>
</dbReference>
<protein>
    <recommendedName>
        <fullName evidence="3">histidine kinase</fullName>
        <ecNumber evidence="3">2.7.13.3</ecNumber>
    </recommendedName>
</protein>
<dbReference type="Gene3D" id="3.30.565.10">
    <property type="entry name" value="Histidine kinase-like ATPase, C-terminal domain"/>
    <property type="match status" value="1"/>
</dbReference>
<dbReference type="EC" id="2.7.13.3" evidence="3"/>
<dbReference type="SUPFAM" id="SSF55781">
    <property type="entry name" value="GAF domain-like"/>
    <property type="match status" value="2"/>
</dbReference>
<dbReference type="Pfam" id="PF08447">
    <property type="entry name" value="PAS_3"/>
    <property type="match status" value="1"/>
</dbReference>
<dbReference type="CDD" id="cd04620">
    <property type="entry name" value="CBS_two-component_sensor_histidine_kinase_repeat1"/>
    <property type="match status" value="1"/>
</dbReference>
<dbReference type="CDD" id="cd17774">
    <property type="entry name" value="CBS_two-component_sensor_histidine_kinase_repeat2"/>
    <property type="match status" value="1"/>
</dbReference>
<feature type="domain" description="CBS" evidence="16">
    <location>
        <begin position="162"/>
        <end position="235"/>
    </location>
</feature>
<keyword evidence="9" id="KW-0129">CBS domain</keyword>
<dbReference type="PROSITE" id="PS50109">
    <property type="entry name" value="HIS_KIN"/>
    <property type="match status" value="1"/>
</dbReference>
<dbReference type="Proteomes" id="UP001232992">
    <property type="component" value="Unassembled WGS sequence"/>
</dbReference>
<feature type="domain" description="Response regulatory" evidence="13">
    <location>
        <begin position="1476"/>
        <end position="1592"/>
    </location>
</feature>
<dbReference type="InterPro" id="IPR011006">
    <property type="entry name" value="CheY-like_superfamily"/>
</dbReference>
<dbReference type="CDD" id="cd00082">
    <property type="entry name" value="HisKA"/>
    <property type="match status" value="1"/>
</dbReference>
<dbReference type="PROSITE" id="PS50046">
    <property type="entry name" value="PHYTOCHROME_2"/>
    <property type="match status" value="1"/>
</dbReference>
<dbReference type="InterPro" id="IPR005467">
    <property type="entry name" value="His_kinase_dom"/>
</dbReference>
<dbReference type="SUPFAM" id="SSF55874">
    <property type="entry name" value="ATPase domain of HSP90 chaperone/DNA topoisomerase II/histidine kinase"/>
    <property type="match status" value="1"/>
</dbReference>
<dbReference type="Pfam" id="PF01590">
    <property type="entry name" value="GAF"/>
    <property type="match status" value="2"/>
</dbReference>
<keyword evidence="6" id="KW-0418">Kinase</keyword>
<dbReference type="InterPro" id="IPR036097">
    <property type="entry name" value="HisK_dim/P_sf"/>
</dbReference>
<dbReference type="EMBL" id="JAQOSQ010000004">
    <property type="protein sequence ID" value="MDJ1182881.1"/>
    <property type="molecule type" value="Genomic_DNA"/>
</dbReference>
<dbReference type="RefSeq" id="WP_283757532.1">
    <property type="nucleotide sequence ID" value="NZ_JAQOSQ010000004.1"/>
</dbReference>
<feature type="coiled-coil region" evidence="10">
    <location>
        <begin position="926"/>
        <end position="957"/>
    </location>
</feature>
<dbReference type="InterPro" id="IPR001789">
    <property type="entry name" value="Sig_transdc_resp-reg_receiver"/>
</dbReference>
<dbReference type="InterPro" id="IPR036890">
    <property type="entry name" value="HATPase_C_sf"/>
</dbReference>
<dbReference type="InterPro" id="IPR003594">
    <property type="entry name" value="HATPase_dom"/>
</dbReference>
<feature type="domain" description="PAC" evidence="15">
    <location>
        <begin position="601"/>
        <end position="653"/>
    </location>
</feature>
<evidence type="ECO:0000259" key="15">
    <source>
        <dbReference type="PROSITE" id="PS50113"/>
    </source>
</evidence>
<comment type="similarity">
    <text evidence="2">In the N-terminal section; belongs to the phytochrome family.</text>
</comment>
<dbReference type="SUPFAM" id="SSF47384">
    <property type="entry name" value="Homodimeric domain of signal transducing histidine kinase"/>
    <property type="match status" value="1"/>
</dbReference>
<feature type="domain" description="CBS" evidence="16">
    <location>
        <begin position="96"/>
        <end position="155"/>
    </location>
</feature>
<evidence type="ECO:0000259" key="11">
    <source>
        <dbReference type="PROSITE" id="PS50046"/>
    </source>
</evidence>
<keyword evidence="4 8" id="KW-0597">Phosphoprotein</keyword>
<dbReference type="PROSITE" id="PS50110">
    <property type="entry name" value="RESPONSE_REGULATORY"/>
    <property type="match status" value="1"/>
</dbReference>
<dbReference type="InterPro" id="IPR035965">
    <property type="entry name" value="PAS-like_dom_sf"/>
</dbReference>
<dbReference type="Gene3D" id="1.10.287.130">
    <property type="match status" value="1"/>
</dbReference>
<dbReference type="InterPro" id="IPR000700">
    <property type="entry name" value="PAS-assoc_C"/>
</dbReference>
<evidence type="ECO:0000256" key="8">
    <source>
        <dbReference type="PROSITE-ProRule" id="PRU00169"/>
    </source>
</evidence>
<dbReference type="PROSITE" id="PS51371">
    <property type="entry name" value="CBS"/>
    <property type="match status" value="4"/>
</dbReference>
<dbReference type="SMART" id="SM00091">
    <property type="entry name" value="PAS"/>
    <property type="match status" value="4"/>
</dbReference>
<dbReference type="Pfam" id="PF00512">
    <property type="entry name" value="HisKA"/>
    <property type="match status" value="1"/>
</dbReference>
<feature type="modified residue" description="4-aspartylphosphate" evidence="8">
    <location>
        <position position="1525"/>
    </location>
</feature>
<dbReference type="Pfam" id="PF00072">
    <property type="entry name" value="Response_reg"/>
    <property type="match status" value="1"/>
</dbReference>
<feature type="domain" description="CBS" evidence="16">
    <location>
        <begin position="244"/>
        <end position="302"/>
    </location>
</feature>
<dbReference type="SMART" id="SM00387">
    <property type="entry name" value="HATPase_c"/>
    <property type="match status" value="1"/>
</dbReference>
<dbReference type="InterPro" id="IPR004358">
    <property type="entry name" value="Sig_transdc_His_kin-like_C"/>
</dbReference>
<dbReference type="InterPro" id="IPR000014">
    <property type="entry name" value="PAS"/>
</dbReference>
<keyword evidence="7" id="KW-0902">Two-component regulatory system</keyword>
<evidence type="ECO:0000256" key="4">
    <source>
        <dbReference type="ARBA" id="ARBA00022553"/>
    </source>
</evidence>
<organism evidence="17 18">
    <name type="scientific">Roseofilum casamattae BLCC-M143</name>
    <dbReference type="NCBI Taxonomy" id="3022442"/>
    <lineage>
        <taxon>Bacteria</taxon>
        <taxon>Bacillati</taxon>
        <taxon>Cyanobacteriota</taxon>
        <taxon>Cyanophyceae</taxon>
        <taxon>Desertifilales</taxon>
        <taxon>Desertifilaceae</taxon>
        <taxon>Roseofilum</taxon>
        <taxon>Roseofilum casamattae</taxon>
    </lineage>
</organism>
<dbReference type="SMART" id="SM00065">
    <property type="entry name" value="GAF"/>
    <property type="match status" value="2"/>
</dbReference>
<evidence type="ECO:0000259" key="16">
    <source>
        <dbReference type="PROSITE" id="PS51371"/>
    </source>
</evidence>
<feature type="domain" description="PAS" evidence="14">
    <location>
        <begin position="528"/>
        <end position="598"/>
    </location>
</feature>
<evidence type="ECO:0000256" key="10">
    <source>
        <dbReference type="SAM" id="Coils"/>
    </source>
</evidence>
<name>A0ABT7BUL8_9CYAN</name>
<dbReference type="Gene3D" id="3.10.580.10">
    <property type="entry name" value="CBS-domain"/>
    <property type="match status" value="2"/>
</dbReference>
<dbReference type="Gene3D" id="3.30.450.20">
    <property type="entry name" value="PAS domain"/>
    <property type="match status" value="4"/>
</dbReference>
<evidence type="ECO:0000259" key="14">
    <source>
        <dbReference type="PROSITE" id="PS50112"/>
    </source>
</evidence>
<sequence>MISSSQFHNAVVRDPLILSPETKLVEAIAQMSAVRATCQATDTAERSLEEVHIDARSSCVLVVGDRQLVGIVTERDIVRLIAQYATLDHLSLQNVMSHPVTTLHQAELTDFFTAINLLQQHHIRHVPLLNENKIIGLLTHESLRKSSRPVDLLRLRLVSEVMSTSVVYAEPHVTMLEIANLMSQHGVGCVVIVREFSEYPRNTQPDRNIDPTPKIPIGIITERDIVQFHALGLNLKTCLVGSVMSTPVFSVRPQDSLWVVHQLMEQRFVRRLAVTGPQGEMLGIVSQSSLLQILTPLELYKLTEVLETKVSSLEAEKLELLENRTVQLEQEVARQIDVLKTKATQAKLLATVSSTIHATLDLDRILKTTVEELQKILGCDRVAIWQLQEECKMHCIAEATSGKIHCLLGQSVVDSCFGAELSDTYHKGRIRVVPDIHTIEISDCHRALLERLQMRAKMLFPIVRDDALWGLLEATESFRPRQWKPEEAELLKQLATQLAIAIQQATAYQRLQEELVERQQTEIRLRESEQRFASLAAAAPVGIFRTDEKGLCIYVNERWCQIAGLTSEMATGRGWKQALHPDDRDLIAEEWDRSSQEDRPFQLEYRFQRPDGQITWVYGQSLAEYNEQQQIVGYVGTITDISDRKQAEQQRQASEQRFRQAIEQAPFPIMIHAEDGEVLQISNIWTELTGYTRADIPTTAAWAEKAYGDLASDVLKNTIDRRYHLRSRQDEGELTITTRERSQQIWHFSSSPLGLLPDGRRSVVSMAANVTERRTAELALQHLIAGTAATTGKDFFPALVRHIAEALNVAYVLVTEYVDDCLHTLALWAEDALQENISYNPAQTPCKHTLKNGKFVCQSLVQHKFPESKILAQMGAESYLGIAMHNARGEIMGNLCILDRRPLDNIQRLEQVLTVFASRCTTELERQRVSSDLEALNRELEERVEQRTEELRVKDAQLEDFFDNANDLIQSVLLEDGRFEYVNHAWQQALGYSEAEVAELTIFDLLHPSYHQHCIGLIGEMRQGKTCQLERIELIFLTKYGREIRLEGSVNCRLENGLPVATRAIFRDVTERHNLIQELVSFKQALDRSAIVAITDTEGIITYVNDRFCTISGYTKDELLGQTHQIINSGYHPSSFFQDLWETISSGKIWRGEICNKAKDGRLYWVDSTLVPFTDSQGKPFQYLAIRVDISDRKRYEEELQQTNIKLARATKLKDQFLANMSHELRTPLNAVLGMTEALQEGAYGTLNAQQNKALSVVTQSGMHLLELINDILDLAKIESGQVELEYSPSNIEALCQNSLVFIKQQAHRKQIQTQIQIPPNLPNVMLDERRIRQSLINLLNNAVKFTAEGGSIVLQVNLESDRNEATHQTSYWLKFTAIDTGIGISQENLQKLFQPFVQVDSALNRSYSGTGLGLSLVKRIVELHGGTLGVSSQEGVGSQFWFALPCGELAGKGAAASRSASPDRVETSDEIVPCRILLAEDNLANIKTIAGYLKAKGYSVILAYNGQQAIDLARAEQPDLILMDIQMPEVDGLEAMQAIRQIPSLEKTPIVALTALAMTGDRERCLAAGANDYLSKPIRLRQLMVIIQQYCGA</sequence>
<evidence type="ECO:0000313" key="18">
    <source>
        <dbReference type="Proteomes" id="UP001232992"/>
    </source>
</evidence>
<evidence type="ECO:0000256" key="7">
    <source>
        <dbReference type="ARBA" id="ARBA00023012"/>
    </source>
</evidence>
<dbReference type="PANTHER" id="PTHR43047:SF63">
    <property type="entry name" value="HISTIDINE KINASE"/>
    <property type="match status" value="1"/>
</dbReference>
<evidence type="ECO:0000313" key="17">
    <source>
        <dbReference type="EMBL" id="MDJ1182881.1"/>
    </source>
</evidence>
<dbReference type="Pfam" id="PF02518">
    <property type="entry name" value="HATPase_c"/>
    <property type="match status" value="1"/>
</dbReference>
<gene>
    <name evidence="17" type="ORF">PMH09_06690</name>
</gene>
<dbReference type="SMART" id="SM00388">
    <property type="entry name" value="HisKA"/>
    <property type="match status" value="1"/>
</dbReference>
<dbReference type="NCBIfam" id="TIGR00229">
    <property type="entry name" value="sensory_box"/>
    <property type="match status" value="4"/>
</dbReference>
<dbReference type="InterPro" id="IPR016132">
    <property type="entry name" value="Phyto_chromo_attachment"/>
</dbReference>
<feature type="domain" description="PAC" evidence="15">
    <location>
        <begin position="1150"/>
        <end position="1202"/>
    </location>
</feature>
<dbReference type="CDD" id="cd16922">
    <property type="entry name" value="HATPase_EvgS-ArcB-TorS-like"/>
    <property type="match status" value="1"/>
</dbReference>
<dbReference type="SUPFAM" id="SSF54631">
    <property type="entry name" value="CBS-domain pair"/>
    <property type="match status" value="2"/>
</dbReference>
<feature type="domain" description="PAS" evidence="14">
    <location>
        <begin position="975"/>
        <end position="1009"/>
    </location>
</feature>
<evidence type="ECO:0000256" key="2">
    <source>
        <dbReference type="ARBA" id="ARBA00006402"/>
    </source>
</evidence>
<dbReference type="SUPFAM" id="SSF52172">
    <property type="entry name" value="CheY-like"/>
    <property type="match status" value="1"/>
</dbReference>
<proteinExistence type="inferred from homology"/>
<feature type="domain" description="Histidine kinase" evidence="12">
    <location>
        <begin position="1220"/>
        <end position="1449"/>
    </location>
</feature>
<feature type="domain" description="PAS" evidence="14">
    <location>
        <begin position="1092"/>
        <end position="1135"/>
    </location>
</feature>
<dbReference type="InterPro" id="IPR003018">
    <property type="entry name" value="GAF"/>
</dbReference>
<evidence type="ECO:0000256" key="6">
    <source>
        <dbReference type="ARBA" id="ARBA00022777"/>
    </source>
</evidence>
<reference evidence="17 18" key="1">
    <citation type="submission" date="2023-01" db="EMBL/GenBank/DDBJ databases">
        <title>Novel diversity within Roseofilum (Cyanobacteria; Desertifilaceae) from marine benthic mats with descriptions of four novel species.</title>
        <authorList>
            <person name="Wang Y."/>
            <person name="Berthold D.E."/>
            <person name="Hu J."/>
            <person name="Lefler F.W."/>
            <person name="Laughinghouse H.D. IV."/>
        </authorList>
    </citation>
    <scope>NUCLEOTIDE SEQUENCE [LARGE SCALE GENOMIC DNA]</scope>
    <source>
        <strain evidence="17 18">BLCC-M143</strain>
    </source>
</reference>
<comment type="caution">
    <text evidence="17">The sequence shown here is derived from an EMBL/GenBank/DDBJ whole genome shotgun (WGS) entry which is preliminary data.</text>
</comment>
<evidence type="ECO:0000256" key="9">
    <source>
        <dbReference type="PROSITE-ProRule" id="PRU00703"/>
    </source>
</evidence>
<dbReference type="SMART" id="SM00086">
    <property type="entry name" value="PAC"/>
    <property type="match status" value="3"/>
</dbReference>
<comment type="catalytic activity">
    <reaction evidence="1">
        <text>ATP + protein L-histidine = ADP + protein N-phospho-L-histidine.</text>
        <dbReference type="EC" id="2.7.13.3"/>
    </reaction>
</comment>
<keyword evidence="18" id="KW-1185">Reference proteome</keyword>
<dbReference type="SMART" id="SM00448">
    <property type="entry name" value="REC"/>
    <property type="match status" value="1"/>
</dbReference>
<dbReference type="PROSITE" id="PS50113">
    <property type="entry name" value="PAC"/>
    <property type="match status" value="2"/>
</dbReference>
<dbReference type="Pfam" id="PF13426">
    <property type="entry name" value="PAS_9"/>
    <property type="match status" value="2"/>
</dbReference>
<dbReference type="InterPro" id="IPR046342">
    <property type="entry name" value="CBS_dom_sf"/>
</dbReference>
<dbReference type="CDD" id="cd00130">
    <property type="entry name" value="PAS"/>
    <property type="match status" value="3"/>
</dbReference>
<evidence type="ECO:0000256" key="5">
    <source>
        <dbReference type="ARBA" id="ARBA00022679"/>
    </source>
</evidence>
<dbReference type="Gene3D" id="3.30.450.40">
    <property type="match status" value="2"/>
</dbReference>
<evidence type="ECO:0000259" key="12">
    <source>
        <dbReference type="PROSITE" id="PS50109"/>
    </source>
</evidence>